<keyword evidence="6" id="KW-0808">Transferase</keyword>
<dbReference type="InterPro" id="IPR001245">
    <property type="entry name" value="Ser-Thr/Tyr_kinase_cat_dom"/>
</dbReference>
<evidence type="ECO:0000256" key="7">
    <source>
        <dbReference type="ARBA" id="ARBA00022692"/>
    </source>
</evidence>
<keyword evidence="16" id="KW-0325">Glycoprotein</keyword>
<evidence type="ECO:0000256" key="6">
    <source>
        <dbReference type="ARBA" id="ARBA00022679"/>
    </source>
</evidence>
<evidence type="ECO:0000256" key="4">
    <source>
        <dbReference type="ARBA" id="ARBA00022553"/>
    </source>
</evidence>
<proteinExistence type="predicted"/>
<dbReference type="FunFam" id="3.80.10.10:FF:000452">
    <property type="entry name" value="Probable LRR receptor-like serine/threonine-protein kinase RFK1"/>
    <property type="match status" value="1"/>
</dbReference>
<dbReference type="Gene3D" id="3.30.200.20">
    <property type="entry name" value="Phosphorylase Kinase, domain 1"/>
    <property type="match status" value="1"/>
</dbReference>
<dbReference type="Pfam" id="PF00560">
    <property type="entry name" value="LRR_1"/>
    <property type="match status" value="4"/>
</dbReference>
<evidence type="ECO:0000256" key="14">
    <source>
        <dbReference type="ARBA" id="ARBA00023136"/>
    </source>
</evidence>
<dbReference type="GO" id="GO:0005524">
    <property type="term" value="F:ATP binding"/>
    <property type="evidence" value="ECO:0007669"/>
    <property type="project" value="UniProtKB-UniRule"/>
</dbReference>
<keyword evidence="10 19" id="KW-0547">Nucleotide-binding</keyword>
<sequence>MFVGRSLWAVVVFCYWFSRLSGSQRVPQVEVDVFKEIANELGAVHWSFNADLCEMEMGGITQTPPPNSDGYVECNCNFNNNTICHVTTLVIKSYNLPGVLPLSIVKLQHLEHVDFAYNLLTGTIPEEWSSLQLDFISVLVNRLSGQIPKYLANFASLTYLNLEANQFSGAIPPDIGRMTNLTSLLLSSNPLTGELPNSLANLTKLKDFRINDNNLSGPIPDFIKNWKQLTNLRISDLKGPSQGFPLLRSTTGLTSLILRNCKITGEIPAYVWKLRLLEMLDVSFNMLEGMIPSHIARKLKVVFATGNRLSGKIPDTLLKDGGNIDLSYNNFTLQGPEEPACRLDMNRNVNLFKGSSQPDTIFSVLSVFYAEYVPRMLTSPLADKCSLQVNCGGYDLHVKETDRKVIYEGDGGVDSDRYLSANYWGFVSTGDFLDEPSYQRSRAVNIPTPNIPVLYSSARLSPLSLTYFHYCLENGVYNISLHFAEIIFTNENSSYYSLGERMFDIYIQEKLVRENFNIEDEARGAQKPVVRHFSANVTDHTLEIRFYWAGKGTTRIPNRGDYGALISAISVDPTFKVCSYGNKKHVTAYVTAAVLTVFVILSIFGILWWKGYLTGRKQDLEGLELQTVVLTLKQIRAATDDFDAANKIGEGGFGSVYKGELPDGTVIAVKQLSSKSRQGNREFLNEIGMISCLQHPNLVKLYGCCIEGDQLLVVYEYMKNNSLAHVLFESNGRSQIMLNWPTRFKICVGIAKGLAFLHDESRLKIVHRDIKATNVLLDSDLNPKISDFGLARLNEDEKTHISTKVAGTIGYMAPEYALWGYLTDKADVYSFGVVLLEIVSGKSNNNYMPSHNFICLLDWASHLNESKNIDDLIDPRLNDGGGANREEIERVVKIALQCTNATPSVRPTMSEAVEMLEGKMDIPDVTPEGSTYTNDVRFKAMKDFKQEMLSASSATRGESQISTRIRTYSSSTSGFNEISEDSIPY</sequence>
<dbReference type="SUPFAM" id="SSF56112">
    <property type="entry name" value="Protein kinase-like (PK-like)"/>
    <property type="match status" value="1"/>
</dbReference>
<comment type="subcellular location">
    <subcellularLocation>
        <location evidence="1">Membrane</location>
        <topology evidence="1">Single-pass type I membrane protein</topology>
    </subcellularLocation>
</comment>
<evidence type="ECO:0000256" key="21">
    <source>
        <dbReference type="SAM" id="Phobius"/>
    </source>
</evidence>
<evidence type="ECO:0000256" key="18">
    <source>
        <dbReference type="ARBA" id="ARBA00048679"/>
    </source>
</evidence>
<dbReference type="FunFam" id="1.10.510.10:FF:000044">
    <property type="entry name" value="Putative LRR receptor-like serine/threonine-protein kinase"/>
    <property type="match status" value="1"/>
</dbReference>
<evidence type="ECO:0000256" key="8">
    <source>
        <dbReference type="ARBA" id="ARBA00022729"/>
    </source>
</evidence>
<dbReference type="Gene3D" id="3.80.10.10">
    <property type="entry name" value="Ribonuclease Inhibitor"/>
    <property type="match status" value="3"/>
</dbReference>
<keyword evidence="12 19" id="KW-0067">ATP-binding</keyword>
<dbReference type="EMBL" id="PNBA02000012">
    <property type="protein sequence ID" value="KAG6405089.1"/>
    <property type="molecule type" value="Genomic_DNA"/>
</dbReference>
<evidence type="ECO:0000256" key="11">
    <source>
        <dbReference type="ARBA" id="ARBA00022777"/>
    </source>
</evidence>
<evidence type="ECO:0000256" key="20">
    <source>
        <dbReference type="SAM" id="MobiDB-lite"/>
    </source>
</evidence>
<evidence type="ECO:0000256" key="3">
    <source>
        <dbReference type="ARBA" id="ARBA00022527"/>
    </source>
</evidence>
<dbReference type="InterPro" id="IPR000719">
    <property type="entry name" value="Prot_kinase_dom"/>
</dbReference>
<comment type="catalytic activity">
    <reaction evidence="18">
        <text>L-seryl-[protein] + ATP = O-phospho-L-seryl-[protein] + ADP + H(+)</text>
        <dbReference type="Rhea" id="RHEA:17989"/>
        <dbReference type="Rhea" id="RHEA-COMP:9863"/>
        <dbReference type="Rhea" id="RHEA-COMP:11604"/>
        <dbReference type="ChEBI" id="CHEBI:15378"/>
        <dbReference type="ChEBI" id="CHEBI:29999"/>
        <dbReference type="ChEBI" id="CHEBI:30616"/>
        <dbReference type="ChEBI" id="CHEBI:83421"/>
        <dbReference type="ChEBI" id="CHEBI:456216"/>
        <dbReference type="EC" id="2.7.11.1"/>
    </reaction>
</comment>
<dbReference type="Pfam" id="PF07714">
    <property type="entry name" value="PK_Tyr_Ser-Thr"/>
    <property type="match status" value="1"/>
</dbReference>
<evidence type="ECO:0000256" key="9">
    <source>
        <dbReference type="ARBA" id="ARBA00022737"/>
    </source>
</evidence>
<dbReference type="CDD" id="cd14066">
    <property type="entry name" value="STKc_IRAK"/>
    <property type="match status" value="1"/>
</dbReference>
<dbReference type="GO" id="GO:0004674">
    <property type="term" value="F:protein serine/threonine kinase activity"/>
    <property type="evidence" value="ECO:0007669"/>
    <property type="project" value="UniProtKB-KW"/>
</dbReference>
<dbReference type="InterPro" id="IPR008271">
    <property type="entry name" value="Ser/Thr_kinase_AS"/>
</dbReference>
<keyword evidence="8 22" id="KW-0732">Signal</keyword>
<evidence type="ECO:0000256" key="12">
    <source>
        <dbReference type="ARBA" id="ARBA00022840"/>
    </source>
</evidence>
<dbReference type="Pfam" id="PF11721">
    <property type="entry name" value="Malectin"/>
    <property type="match status" value="1"/>
</dbReference>
<evidence type="ECO:0000256" key="15">
    <source>
        <dbReference type="ARBA" id="ARBA00023170"/>
    </source>
</evidence>
<feature type="region of interest" description="Disordered" evidence="20">
    <location>
        <begin position="951"/>
        <end position="985"/>
    </location>
</feature>
<reference evidence="24" key="1">
    <citation type="submission" date="2018-01" db="EMBL/GenBank/DDBJ databases">
        <authorList>
            <person name="Mao J.F."/>
        </authorList>
    </citation>
    <scope>NUCLEOTIDE SEQUENCE</scope>
    <source>
        <strain evidence="24">Huo1</strain>
        <tissue evidence="24">Leaf</tissue>
    </source>
</reference>
<keyword evidence="5" id="KW-0433">Leucine-rich repeat</keyword>
<dbReference type="Gene3D" id="1.10.510.10">
    <property type="entry name" value="Transferase(Phosphotransferase) domain 1"/>
    <property type="match status" value="1"/>
</dbReference>
<evidence type="ECO:0000256" key="1">
    <source>
        <dbReference type="ARBA" id="ARBA00004479"/>
    </source>
</evidence>
<keyword evidence="11" id="KW-0418">Kinase</keyword>
<dbReference type="SUPFAM" id="SSF52058">
    <property type="entry name" value="L domain-like"/>
    <property type="match status" value="1"/>
</dbReference>
<feature type="chain" id="PRO_5036503037" description="non-specific serine/threonine protein kinase" evidence="22">
    <location>
        <begin position="24"/>
        <end position="985"/>
    </location>
</feature>
<evidence type="ECO:0000256" key="19">
    <source>
        <dbReference type="PROSITE-ProRule" id="PRU10141"/>
    </source>
</evidence>
<name>A0A8X8ZIE6_SALSN</name>
<dbReference type="InterPro" id="IPR011009">
    <property type="entry name" value="Kinase-like_dom_sf"/>
</dbReference>
<dbReference type="PROSITE" id="PS00107">
    <property type="entry name" value="PROTEIN_KINASE_ATP"/>
    <property type="match status" value="1"/>
</dbReference>
<evidence type="ECO:0000256" key="13">
    <source>
        <dbReference type="ARBA" id="ARBA00022989"/>
    </source>
</evidence>
<keyword evidence="14 21" id="KW-0472">Membrane</keyword>
<dbReference type="FunFam" id="2.60.120.430:FF:000004">
    <property type="entry name" value="Putative leucine-rich repeat receptor-like serine/threonine-protein kinase"/>
    <property type="match status" value="1"/>
</dbReference>
<dbReference type="PANTHER" id="PTHR48006">
    <property type="entry name" value="LEUCINE-RICH REPEAT-CONTAINING PROTEIN DDB_G0281931-RELATED"/>
    <property type="match status" value="1"/>
</dbReference>
<dbReference type="PANTHER" id="PTHR48006:SF72">
    <property type="entry name" value="LRR RECEPTOR-LIKE SERINE_THREONINE-PROTEIN KINASE RFK1-RELATED"/>
    <property type="match status" value="1"/>
</dbReference>
<evidence type="ECO:0000259" key="23">
    <source>
        <dbReference type="PROSITE" id="PS50011"/>
    </source>
</evidence>
<dbReference type="PROSITE" id="PS50011">
    <property type="entry name" value="PROTEIN_KINASE_DOM"/>
    <property type="match status" value="1"/>
</dbReference>
<feature type="compositionally biased region" description="Low complexity" evidence="20">
    <location>
        <begin position="959"/>
        <end position="973"/>
    </location>
</feature>
<keyword evidence="7 21" id="KW-0812">Transmembrane</keyword>
<dbReference type="Proteomes" id="UP000298416">
    <property type="component" value="Unassembled WGS sequence"/>
</dbReference>
<dbReference type="InterPro" id="IPR051824">
    <property type="entry name" value="LRR_Rcpt-Like_S/T_Kinase"/>
</dbReference>
<evidence type="ECO:0000256" key="16">
    <source>
        <dbReference type="ARBA" id="ARBA00023180"/>
    </source>
</evidence>
<evidence type="ECO:0000313" key="24">
    <source>
        <dbReference type="EMBL" id="KAG6405089.1"/>
    </source>
</evidence>
<dbReference type="SMART" id="SM00220">
    <property type="entry name" value="S_TKc"/>
    <property type="match status" value="1"/>
</dbReference>
<protein>
    <recommendedName>
        <fullName evidence="2">non-specific serine/threonine protein kinase</fullName>
        <ecNumber evidence="2">2.7.11.1</ecNumber>
    </recommendedName>
</protein>
<reference evidence="24" key="2">
    <citation type="submission" date="2020-08" db="EMBL/GenBank/DDBJ databases">
        <title>Plant Genome Project.</title>
        <authorList>
            <person name="Zhang R.-G."/>
        </authorList>
    </citation>
    <scope>NUCLEOTIDE SEQUENCE</scope>
    <source>
        <strain evidence="24">Huo1</strain>
        <tissue evidence="24">Leaf</tissue>
    </source>
</reference>
<organism evidence="24">
    <name type="scientific">Salvia splendens</name>
    <name type="common">Scarlet sage</name>
    <dbReference type="NCBI Taxonomy" id="180675"/>
    <lineage>
        <taxon>Eukaryota</taxon>
        <taxon>Viridiplantae</taxon>
        <taxon>Streptophyta</taxon>
        <taxon>Embryophyta</taxon>
        <taxon>Tracheophyta</taxon>
        <taxon>Spermatophyta</taxon>
        <taxon>Magnoliopsida</taxon>
        <taxon>eudicotyledons</taxon>
        <taxon>Gunneridae</taxon>
        <taxon>Pentapetalae</taxon>
        <taxon>asterids</taxon>
        <taxon>lamiids</taxon>
        <taxon>Lamiales</taxon>
        <taxon>Lamiaceae</taxon>
        <taxon>Nepetoideae</taxon>
        <taxon>Mentheae</taxon>
        <taxon>Salviinae</taxon>
        <taxon>Salvia</taxon>
        <taxon>Salvia subgen. Calosphace</taxon>
        <taxon>core Calosphace</taxon>
    </lineage>
</organism>
<dbReference type="GO" id="GO:0016020">
    <property type="term" value="C:membrane"/>
    <property type="evidence" value="ECO:0007669"/>
    <property type="project" value="UniProtKB-SubCell"/>
</dbReference>
<evidence type="ECO:0000256" key="22">
    <source>
        <dbReference type="SAM" id="SignalP"/>
    </source>
</evidence>
<dbReference type="EC" id="2.7.11.1" evidence="2"/>
<keyword evidence="9" id="KW-0677">Repeat</keyword>
<gene>
    <name evidence="24" type="ORF">SASPL_132671</name>
</gene>
<evidence type="ECO:0000256" key="2">
    <source>
        <dbReference type="ARBA" id="ARBA00012513"/>
    </source>
</evidence>
<dbReference type="InterPro" id="IPR017441">
    <property type="entry name" value="Protein_kinase_ATP_BS"/>
</dbReference>
<feature type="transmembrane region" description="Helical" evidence="21">
    <location>
        <begin position="586"/>
        <end position="609"/>
    </location>
</feature>
<dbReference type="InterPro" id="IPR001611">
    <property type="entry name" value="Leu-rich_rpt"/>
</dbReference>
<dbReference type="PROSITE" id="PS00108">
    <property type="entry name" value="PROTEIN_KINASE_ST"/>
    <property type="match status" value="1"/>
</dbReference>
<feature type="domain" description="Protein kinase" evidence="23">
    <location>
        <begin position="642"/>
        <end position="920"/>
    </location>
</feature>
<evidence type="ECO:0000313" key="25">
    <source>
        <dbReference type="Proteomes" id="UP000298416"/>
    </source>
</evidence>
<dbReference type="InterPro" id="IPR032675">
    <property type="entry name" value="LRR_dom_sf"/>
</dbReference>
<keyword evidence="25" id="KW-1185">Reference proteome</keyword>
<dbReference type="AlphaFoldDB" id="A0A8X8ZIE6"/>
<comment type="caution">
    <text evidence="24">The sequence shown here is derived from an EMBL/GenBank/DDBJ whole genome shotgun (WGS) entry which is preliminary data.</text>
</comment>
<keyword evidence="15" id="KW-0675">Receptor</keyword>
<dbReference type="Gene3D" id="2.60.120.430">
    <property type="entry name" value="Galactose-binding lectin"/>
    <property type="match status" value="1"/>
</dbReference>
<keyword evidence="4" id="KW-0597">Phosphoprotein</keyword>
<comment type="catalytic activity">
    <reaction evidence="17">
        <text>L-threonyl-[protein] + ATP = O-phospho-L-threonyl-[protein] + ADP + H(+)</text>
        <dbReference type="Rhea" id="RHEA:46608"/>
        <dbReference type="Rhea" id="RHEA-COMP:11060"/>
        <dbReference type="Rhea" id="RHEA-COMP:11605"/>
        <dbReference type="ChEBI" id="CHEBI:15378"/>
        <dbReference type="ChEBI" id="CHEBI:30013"/>
        <dbReference type="ChEBI" id="CHEBI:30616"/>
        <dbReference type="ChEBI" id="CHEBI:61977"/>
        <dbReference type="ChEBI" id="CHEBI:456216"/>
        <dbReference type="EC" id="2.7.11.1"/>
    </reaction>
</comment>
<keyword evidence="13 21" id="KW-1133">Transmembrane helix</keyword>
<feature type="signal peptide" evidence="22">
    <location>
        <begin position="1"/>
        <end position="23"/>
    </location>
</feature>
<feature type="binding site" evidence="19">
    <location>
        <position position="670"/>
    </location>
    <ligand>
        <name>ATP</name>
        <dbReference type="ChEBI" id="CHEBI:30616"/>
    </ligand>
</feature>
<accession>A0A8X8ZIE6</accession>
<evidence type="ECO:0000256" key="17">
    <source>
        <dbReference type="ARBA" id="ARBA00047899"/>
    </source>
</evidence>
<evidence type="ECO:0000256" key="10">
    <source>
        <dbReference type="ARBA" id="ARBA00022741"/>
    </source>
</evidence>
<evidence type="ECO:0000256" key="5">
    <source>
        <dbReference type="ARBA" id="ARBA00022614"/>
    </source>
</evidence>
<dbReference type="InterPro" id="IPR021720">
    <property type="entry name" value="Malectin_dom"/>
</dbReference>
<dbReference type="FunFam" id="3.30.200.20:FF:000217">
    <property type="entry name" value="probable LRR receptor-like serine/threonine-protein kinase At1g53430"/>
    <property type="match status" value="1"/>
</dbReference>
<keyword evidence="3" id="KW-0723">Serine/threonine-protein kinase</keyword>